<feature type="compositionally biased region" description="Basic and acidic residues" evidence="1">
    <location>
        <begin position="167"/>
        <end position="179"/>
    </location>
</feature>
<sequence length="534" mass="60428">MILHIVNIIVNNDDYNGALENQMIWSGYVTKKGKRMGLPTMRYFVLRGVELQLFKSHQNWENGEEPSQKFSLMNCDFSQKRSDGKEVKFRKKGAHEDDVFLSLRVLSQIERDDFLSICAQTLGEAIARNKNINMTNTKNNMSIGLSMDDSESDSDEEKPEGTVSPHSRLDDEKEKDKLIGGESSSMLRATTPGLVTPPVSRTPGNESELEPSSSGVTYTTLNDMTENSVVGSKSTYHPPILRAQSMIRGMAGPSSFYESAHSTHLVSDQMVEKRSQKYNRYLDQLEHTPRMYGASHIKALNRLAKRRASDIDFIEETFKDDETKLSSQKDEYLQTCKLLDVISKSIISGAFLNRTLFVHKAVWTQSKVMVSNYEQKLETFEIVANGLSKAFDEIDLTWLQKDNFKNADAFLKKMKECHSMLLDASAMLETYAQKSVAKSKQTGVGKLWNSLKDKSQGKVYDSSVYKDLVRQICSHGTKIEMYYTYLSTSQHNANLLTAIEEVCKLMSVFTGVVLSDMKGFLKAYVRRGAKNLYE</sequence>
<dbReference type="EMBL" id="ASPP01007077">
    <property type="protein sequence ID" value="ETO27728.1"/>
    <property type="molecule type" value="Genomic_DNA"/>
</dbReference>
<feature type="compositionally biased region" description="Acidic residues" evidence="1">
    <location>
        <begin position="148"/>
        <end position="158"/>
    </location>
</feature>
<dbReference type="OrthoDB" id="2245455at2759"/>
<accession>X6NP76</accession>
<dbReference type="SUPFAM" id="SSF50729">
    <property type="entry name" value="PH domain-like"/>
    <property type="match status" value="1"/>
</dbReference>
<evidence type="ECO:0000313" key="2">
    <source>
        <dbReference type="EMBL" id="ETO27728.1"/>
    </source>
</evidence>
<protein>
    <recommendedName>
        <fullName evidence="4">PH domain-containing protein</fullName>
    </recommendedName>
</protein>
<gene>
    <name evidence="2" type="ORF">RFI_09404</name>
</gene>
<dbReference type="InterPro" id="IPR011993">
    <property type="entry name" value="PH-like_dom_sf"/>
</dbReference>
<feature type="compositionally biased region" description="Polar residues" evidence="1">
    <location>
        <begin position="202"/>
        <end position="219"/>
    </location>
</feature>
<evidence type="ECO:0000256" key="1">
    <source>
        <dbReference type="SAM" id="MobiDB-lite"/>
    </source>
</evidence>
<evidence type="ECO:0000313" key="3">
    <source>
        <dbReference type="Proteomes" id="UP000023152"/>
    </source>
</evidence>
<proteinExistence type="predicted"/>
<name>X6NP76_RETFI</name>
<evidence type="ECO:0008006" key="4">
    <source>
        <dbReference type="Google" id="ProtNLM"/>
    </source>
</evidence>
<feature type="region of interest" description="Disordered" evidence="1">
    <location>
        <begin position="136"/>
        <end position="219"/>
    </location>
</feature>
<comment type="caution">
    <text evidence="2">The sequence shown here is derived from an EMBL/GenBank/DDBJ whole genome shotgun (WGS) entry which is preliminary data.</text>
</comment>
<reference evidence="2 3" key="1">
    <citation type="journal article" date="2013" name="Curr. Biol.">
        <title>The Genome of the Foraminiferan Reticulomyxa filosa.</title>
        <authorList>
            <person name="Glockner G."/>
            <person name="Hulsmann N."/>
            <person name="Schleicher M."/>
            <person name="Noegel A.A."/>
            <person name="Eichinger L."/>
            <person name="Gallinger C."/>
            <person name="Pawlowski J."/>
            <person name="Sierra R."/>
            <person name="Euteneuer U."/>
            <person name="Pillet L."/>
            <person name="Moustafa A."/>
            <person name="Platzer M."/>
            <person name="Groth M."/>
            <person name="Szafranski K."/>
            <person name="Schliwa M."/>
        </authorList>
    </citation>
    <scope>NUCLEOTIDE SEQUENCE [LARGE SCALE GENOMIC DNA]</scope>
</reference>
<dbReference type="AlphaFoldDB" id="X6NP76"/>
<dbReference type="Gene3D" id="2.30.29.30">
    <property type="entry name" value="Pleckstrin-homology domain (PH domain)/Phosphotyrosine-binding domain (PTB)"/>
    <property type="match status" value="1"/>
</dbReference>
<dbReference type="Proteomes" id="UP000023152">
    <property type="component" value="Unassembled WGS sequence"/>
</dbReference>
<keyword evidence="3" id="KW-1185">Reference proteome</keyword>
<organism evidence="2 3">
    <name type="scientific">Reticulomyxa filosa</name>
    <dbReference type="NCBI Taxonomy" id="46433"/>
    <lineage>
        <taxon>Eukaryota</taxon>
        <taxon>Sar</taxon>
        <taxon>Rhizaria</taxon>
        <taxon>Retaria</taxon>
        <taxon>Foraminifera</taxon>
        <taxon>Monothalamids</taxon>
        <taxon>Reticulomyxidae</taxon>
        <taxon>Reticulomyxa</taxon>
    </lineage>
</organism>